<evidence type="ECO:0000256" key="1">
    <source>
        <dbReference type="SAM" id="MobiDB-lite"/>
    </source>
</evidence>
<dbReference type="RefSeq" id="XP_060433880.1">
    <property type="nucleotide sequence ID" value="XM_060566924.1"/>
</dbReference>
<gene>
    <name evidence="2" type="ORF">BDP55DRAFT_341436</name>
</gene>
<feature type="region of interest" description="Disordered" evidence="1">
    <location>
        <begin position="96"/>
        <end position="181"/>
    </location>
</feature>
<organism evidence="2 3">
    <name type="scientific">Colletotrichum godetiae</name>
    <dbReference type="NCBI Taxonomy" id="1209918"/>
    <lineage>
        <taxon>Eukaryota</taxon>
        <taxon>Fungi</taxon>
        <taxon>Dikarya</taxon>
        <taxon>Ascomycota</taxon>
        <taxon>Pezizomycotina</taxon>
        <taxon>Sordariomycetes</taxon>
        <taxon>Hypocreomycetidae</taxon>
        <taxon>Glomerellales</taxon>
        <taxon>Glomerellaceae</taxon>
        <taxon>Colletotrichum</taxon>
        <taxon>Colletotrichum acutatum species complex</taxon>
    </lineage>
</organism>
<sequence length="181" mass="19423">MARYPVHGKMISRVPYGLRVHFASTAEVSVREGGYDTMVASDNSLPLRRIIAAVTLGLTSMDQLPLASTTQRSHLSVVPSDSELVVFDYLPTNRANDPARIGKLPRSSRKQPFDQGSIGGTAETQTPSCWDSGPIPTSPSLAVQFCLSGQPTRPPDGQDGPPSRRPVPSSWIPTSGRPGSR</sequence>
<keyword evidence="3" id="KW-1185">Reference proteome</keyword>
<dbReference type="EMBL" id="JAHMHR010000006">
    <property type="protein sequence ID" value="KAK1690185.1"/>
    <property type="molecule type" value="Genomic_DNA"/>
</dbReference>
<dbReference type="AlphaFoldDB" id="A0AAJ0AWL5"/>
<reference evidence="2" key="1">
    <citation type="submission" date="2021-06" db="EMBL/GenBank/DDBJ databases">
        <title>Comparative genomics, transcriptomics and evolutionary studies reveal genomic signatures of adaptation to plant cell wall in hemibiotrophic fungi.</title>
        <authorList>
            <consortium name="DOE Joint Genome Institute"/>
            <person name="Baroncelli R."/>
            <person name="Diaz J.F."/>
            <person name="Benocci T."/>
            <person name="Peng M."/>
            <person name="Battaglia E."/>
            <person name="Haridas S."/>
            <person name="Andreopoulos W."/>
            <person name="Labutti K."/>
            <person name="Pangilinan J."/>
            <person name="Floch G.L."/>
            <person name="Makela M.R."/>
            <person name="Henrissat B."/>
            <person name="Grigoriev I.V."/>
            <person name="Crouch J.A."/>
            <person name="De Vries R.P."/>
            <person name="Sukno S.A."/>
            <person name="Thon M.R."/>
        </authorList>
    </citation>
    <scope>NUCLEOTIDE SEQUENCE</scope>
    <source>
        <strain evidence="2">CBS 193.32</strain>
    </source>
</reference>
<name>A0AAJ0AWL5_9PEZI</name>
<comment type="caution">
    <text evidence="2">The sequence shown here is derived from an EMBL/GenBank/DDBJ whole genome shotgun (WGS) entry which is preliminary data.</text>
</comment>
<evidence type="ECO:0000313" key="3">
    <source>
        <dbReference type="Proteomes" id="UP001224890"/>
    </source>
</evidence>
<accession>A0AAJ0AWL5</accession>
<proteinExistence type="predicted"/>
<dbReference type="GeneID" id="85451450"/>
<dbReference type="Proteomes" id="UP001224890">
    <property type="component" value="Unassembled WGS sequence"/>
</dbReference>
<protein>
    <submittedName>
        <fullName evidence="2">Uncharacterized protein</fullName>
    </submittedName>
</protein>
<evidence type="ECO:0000313" key="2">
    <source>
        <dbReference type="EMBL" id="KAK1690185.1"/>
    </source>
</evidence>